<protein>
    <recommendedName>
        <fullName evidence="4">Lipoprotein</fullName>
    </recommendedName>
</protein>
<gene>
    <name evidence="2" type="ORF">J512_3077</name>
</gene>
<keyword evidence="1" id="KW-0472">Membrane</keyword>
<dbReference type="PATRIC" id="fig|1310613.3.peg.2957"/>
<dbReference type="RefSeq" id="WP_000955082.1">
    <property type="nucleotide sequence ID" value="NZ_JEWH01000047.1"/>
</dbReference>
<keyword evidence="1" id="KW-1133">Transmembrane helix</keyword>
<dbReference type="AlphaFoldDB" id="A0A009IIT5"/>
<dbReference type="GeneID" id="92894186"/>
<dbReference type="EMBL" id="JEWH01000047">
    <property type="protein sequence ID" value="EXB04534.1"/>
    <property type="molecule type" value="Genomic_DNA"/>
</dbReference>
<keyword evidence="1" id="KW-0812">Transmembrane</keyword>
<name>A0A009IIT5_ACIB9</name>
<evidence type="ECO:0000256" key="1">
    <source>
        <dbReference type="SAM" id="Phobius"/>
    </source>
</evidence>
<dbReference type="PROSITE" id="PS51257">
    <property type="entry name" value="PROKAR_LIPOPROTEIN"/>
    <property type="match status" value="1"/>
</dbReference>
<feature type="transmembrane region" description="Helical" evidence="1">
    <location>
        <begin position="20"/>
        <end position="40"/>
    </location>
</feature>
<evidence type="ECO:0000313" key="2">
    <source>
        <dbReference type="EMBL" id="EXB04534.1"/>
    </source>
</evidence>
<comment type="caution">
    <text evidence="2">The sequence shown here is derived from an EMBL/GenBank/DDBJ whole genome shotgun (WGS) entry which is preliminary data.</text>
</comment>
<evidence type="ECO:0000313" key="3">
    <source>
        <dbReference type="Proteomes" id="UP000020595"/>
    </source>
</evidence>
<accession>A0A009IIT5</accession>
<organism evidence="2 3">
    <name type="scientific">Acinetobacter baumannii (strain 1295743)</name>
    <dbReference type="NCBI Taxonomy" id="1310613"/>
    <lineage>
        <taxon>Bacteria</taxon>
        <taxon>Pseudomonadati</taxon>
        <taxon>Pseudomonadota</taxon>
        <taxon>Gammaproteobacteria</taxon>
        <taxon>Moraxellales</taxon>
        <taxon>Moraxellaceae</taxon>
        <taxon>Acinetobacter</taxon>
        <taxon>Acinetobacter calcoaceticus/baumannii complex</taxon>
    </lineage>
</organism>
<proteinExistence type="predicted"/>
<dbReference type="Proteomes" id="UP000020595">
    <property type="component" value="Unassembled WGS sequence"/>
</dbReference>
<sequence>MLTFKENFLKLKSELKADQCFNLVVIIIIGCIFMLSYLALLRPVNSEQYQRIVQLSRQATYPRTQDMAELIMAQSEIHRAEYLKLMHAYQFEHDHIKQYPALAQEDTQ</sequence>
<reference evidence="2 3" key="1">
    <citation type="submission" date="2014-02" db="EMBL/GenBank/DDBJ databases">
        <title>Comparative genomics and transcriptomics to identify genetic mechanisms underlying the emergence of carbapenem resistant Acinetobacter baumannii (CRAb).</title>
        <authorList>
            <person name="Harris A.D."/>
            <person name="Johnson K.J."/>
            <person name="George J."/>
            <person name="Shefchek K."/>
            <person name="Daugherty S.C."/>
            <person name="Parankush S."/>
            <person name="Sadzewicz L."/>
            <person name="Tallon L."/>
            <person name="Sengamalay N."/>
            <person name="Hazen T.H."/>
            <person name="Rasko D.A."/>
        </authorList>
    </citation>
    <scope>NUCLEOTIDE SEQUENCE [LARGE SCALE GENOMIC DNA]</scope>
    <source>
        <strain evidence="2 3">1295743</strain>
    </source>
</reference>
<evidence type="ECO:0008006" key="4">
    <source>
        <dbReference type="Google" id="ProtNLM"/>
    </source>
</evidence>